<dbReference type="InterPro" id="IPR029063">
    <property type="entry name" value="SAM-dependent_MTases_sf"/>
</dbReference>
<keyword evidence="2" id="KW-1185">Reference proteome</keyword>
<proteinExistence type="predicted"/>
<accession>A0ABY7HHM4</accession>
<dbReference type="SUPFAM" id="SSF53335">
    <property type="entry name" value="S-adenosyl-L-methionine-dependent methyltransferases"/>
    <property type="match status" value="1"/>
</dbReference>
<dbReference type="EMBL" id="CP114040">
    <property type="protein sequence ID" value="WAS98818.1"/>
    <property type="molecule type" value="Genomic_DNA"/>
</dbReference>
<dbReference type="Proteomes" id="UP001164459">
    <property type="component" value="Chromosome"/>
</dbReference>
<protein>
    <recommendedName>
        <fullName evidence="3">Phospholipid N-methyltransferase</fullName>
    </recommendedName>
</protein>
<organism evidence="1 2">
    <name type="scientific">Nannocystis punicea</name>
    <dbReference type="NCBI Taxonomy" id="2995304"/>
    <lineage>
        <taxon>Bacteria</taxon>
        <taxon>Pseudomonadati</taxon>
        <taxon>Myxococcota</taxon>
        <taxon>Polyangia</taxon>
        <taxon>Nannocystales</taxon>
        <taxon>Nannocystaceae</taxon>
        <taxon>Nannocystis</taxon>
    </lineage>
</organism>
<dbReference type="Gene3D" id="3.40.50.150">
    <property type="entry name" value="Vaccinia Virus protein VP39"/>
    <property type="match status" value="1"/>
</dbReference>
<name>A0ABY7HHM4_9BACT</name>
<reference evidence="1" key="1">
    <citation type="submission" date="2022-11" db="EMBL/GenBank/DDBJ databases">
        <title>Minimal conservation of predation-associated metabolite biosynthetic gene clusters underscores biosynthetic potential of Myxococcota including descriptions for ten novel species: Archangium lansinium sp. nov., Myxococcus landrumus sp. nov., Nannocystis bai.</title>
        <authorList>
            <person name="Ahearne A."/>
            <person name="Stevens C."/>
            <person name="Dowd S."/>
        </authorList>
    </citation>
    <scope>NUCLEOTIDE SEQUENCE</scope>
    <source>
        <strain evidence="1">Fl3</strain>
    </source>
</reference>
<gene>
    <name evidence="1" type="ORF">O0S08_22030</name>
</gene>
<sequence length="198" mass="21819">MGIARDLLRFFRRWLADPRHVGAIAPSGRALADLITRQIHGRSGRVAEFGAGTGVFTRALLSRGVHEANLVLIERDEEFATCLRQRFPRAHVLTMAAERFGEWARAERFAAGAIVSGLPLLNLAHDSRRHILAGAFTSLGGDGALYQFTYGLTCPVPAPLLEHFELEADCVGRVFRNLPPAAVYRIHRRRPVALAAFA</sequence>
<dbReference type="RefSeq" id="WP_269041175.1">
    <property type="nucleotide sequence ID" value="NZ_CP114040.1"/>
</dbReference>
<evidence type="ECO:0008006" key="3">
    <source>
        <dbReference type="Google" id="ProtNLM"/>
    </source>
</evidence>
<evidence type="ECO:0000313" key="2">
    <source>
        <dbReference type="Proteomes" id="UP001164459"/>
    </source>
</evidence>
<evidence type="ECO:0000313" key="1">
    <source>
        <dbReference type="EMBL" id="WAS98818.1"/>
    </source>
</evidence>